<feature type="region of interest" description="Disordered" evidence="1">
    <location>
        <begin position="229"/>
        <end position="261"/>
    </location>
</feature>
<reference evidence="3 4" key="1">
    <citation type="submission" date="2024-04" db="EMBL/GenBank/DDBJ databases">
        <authorList>
            <person name="Cremers G."/>
        </authorList>
    </citation>
    <scope>NUCLEOTIDE SEQUENCE [LARGE SCALE GENOMIC DNA]</scope>
    <source>
        <strain evidence="3">MeCH1-AG</strain>
    </source>
</reference>
<gene>
    <name evidence="3" type="ORF">MECH1_V1_0733</name>
</gene>
<dbReference type="Gene3D" id="3.40.50.620">
    <property type="entry name" value="HUPs"/>
    <property type="match status" value="1"/>
</dbReference>
<feature type="region of interest" description="Disordered" evidence="1">
    <location>
        <begin position="13"/>
        <end position="44"/>
    </location>
</feature>
<proteinExistence type="predicted"/>
<dbReference type="Proteomes" id="UP001497493">
    <property type="component" value="Chromosome"/>
</dbReference>
<dbReference type="Pfam" id="PF00733">
    <property type="entry name" value="Asn_synthase"/>
    <property type="match status" value="1"/>
</dbReference>
<dbReference type="SUPFAM" id="SSF52402">
    <property type="entry name" value="Adenine nucleotide alpha hydrolases-like"/>
    <property type="match status" value="1"/>
</dbReference>
<protein>
    <recommendedName>
        <fullName evidence="2">Asparagine synthetase domain-containing protein</fullName>
    </recommendedName>
</protein>
<evidence type="ECO:0000313" key="3">
    <source>
        <dbReference type="EMBL" id="CAL1239509.1"/>
    </source>
</evidence>
<evidence type="ECO:0000256" key="1">
    <source>
        <dbReference type="SAM" id="MobiDB-lite"/>
    </source>
</evidence>
<dbReference type="InterPro" id="IPR001962">
    <property type="entry name" value="Asn_synthase"/>
</dbReference>
<accession>A0ABM9NFZ8</accession>
<feature type="domain" description="Asparagine synthetase" evidence="2">
    <location>
        <begin position="102"/>
        <end position="237"/>
    </location>
</feature>
<dbReference type="InterPro" id="IPR014729">
    <property type="entry name" value="Rossmann-like_a/b/a_fold"/>
</dbReference>
<evidence type="ECO:0000259" key="2">
    <source>
        <dbReference type="Pfam" id="PF00733"/>
    </source>
</evidence>
<evidence type="ECO:0000313" key="4">
    <source>
        <dbReference type="Proteomes" id="UP001497493"/>
    </source>
</evidence>
<sequence>MCGIVGIFDGTGAGARRTEASPRGPDAAGWRPAPGPRLGRVEQSGPKVCEAPRVFRPYRSLAALVRDSLEGDFHGISLWPDGHGRRLVSPQFRRDGLSSALKMLRHRAAREPLSVAHILDQQSDRPGDGLIQVDHAGWVPGFQGRDHALVAWVSSLSPRLKLHGEEGKYLFNTSLGPYSPDRVRYRGKMGCAVAAWFRGPFRQKLRKTGVSPVMAQGFARSFLGPRLDPHRADIRDPSAGPWSAPMDQPFLRGNPSPSATA</sequence>
<dbReference type="EMBL" id="OZ026884">
    <property type="protein sequence ID" value="CAL1239509.1"/>
    <property type="molecule type" value="Genomic_DNA"/>
</dbReference>
<keyword evidence="4" id="KW-1185">Reference proteome</keyword>
<name>A0ABM9NFZ8_9GAMM</name>
<organism evidence="3 4">
    <name type="scientific">Candidatus Methylocalor cossyra</name>
    <dbReference type="NCBI Taxonomy" id="3108543"/>
    <lineage>
        <taxon>Bacteria</taxon>
        <taxon>Pseudomonadati</taxon>
        <taxon>Pseudomonadota</taxon>
        <taxon>Gammaproteobacteria</taxon>
        <taxon>Methylococcales</taxon>
        <taxon>Methylococcaceae</taxon>
        <taxon>Candidatus Methylocalor</taxon>
    </lineage>
</organism>